<feature type="compositionally biased region" description="Polar residues" evidence="10">
    <location>
        <begin position="789"/>
        <end position="809"/>
    </location>
</feature>
<evidence type="ECO:0000256" key="6">
    <source>
        <dbReference type="ARBA" id="ARBA00022989"/>
    </source>
</evidence>
<keyword evidence="2" id="KW-1003">Cell membrane</keyword>
<evidence type="ECO:0000256" key="9">
    <source>
        <dbReference type="ARBA" id="ARBA00023180"/>
    </source>
</evidence>
<keyword evidence="5 12" id="KW-0732">Signal</keyword>
<dbReference type="Pfam" id="PF26060">
    <property type="entry name" value="TGFBR3_N"/>
    <property type="match status" value="2"/>
</dbReference>
<dbReference type="InterPro" id="IPR055356">
    <property type="entry name" value="ZP-N"/>
</dbReference>
<evidence type="ECO:0000256" key="12">
    <source>
        <dbReference type="SAM" id="SignalP"/>
    </source>
</evidence>
<dbReference type="InterPro" id="IPR001507">
    <property type="entry name" value="ZP_dom"/>
</dbReference>
<dbReference type="Gene3D" id="2.60.40.3210">
    <property type="entry name" value="Zona pellucida, ZP-N domain"/>
    <property type="match status" value="1"/>
</dbReference>
<dbReference type="EMBL" id="JAZGQO010000001">
    <property type="protein sequence ID" value="KAK6195625.1"/>
    <property type="molecule type" value="Genomic_DNA"/>
</dbReference>
<gene>
    <name evidence="14" type="ORF">SNE40_001013</name>
</gene>
<keyword evidence="6 11" id="KW-1133">Transmembrane helix</keyword>
<evidence type="ECO:0000256" key="8">
    <source>
        <dbReference type="ARBA" id="ARBA00023157"/>
    </source>
</evidence>
<dbReference type="InterPro" id="IPR042235">
    <property type="entry name" value="ZP-C_dom"/>
</dbReference>
<dbReference type="Proteomes" id="UP001347796">
    <property type="component" value="Unassembled WGS sequence"/>
</dbReference>
<feature type="region of interest" description="Disordered" evidence="10">
    <location>
        <begin position="722"/>
        <end position="741"/>
    </location>
</feature>
<comment type="subcellular location">
    <subcellularLocation>
        <location evidence="1">Cell membrane</location>
        <topology evidence="1">Single-pass type I membrane protein</topology>
    </subcellularLocation>
</comment>
<keyword evidence="4 11" id="KW-0812">Transmembrane</keyword>
<keyword evidence="7 11" id="KW-0472">Membrane</keyword>
<proteinExistence type="predicted"/>
<evidence type="ECO:0000256" key="4">
    <source>
        <dbReference type="ARBA" id="ARBA00022692"/>
    </source>
</evidence>
<dbReference type="InterPro" id="IPR058899">
    <property type="entry name" value="TGFBR3/Endoglin-like_N"/>
</dbReference>
<evidence type="ECO:0000256" key="5">
    <source>
        <dbReference type="ARBA" id="ARBA00022729"/>
    </source>
</evidence>
<evidence type="ECO:0000259" key="13">
    <source>
        <dbReference type="PROSITE" id="PS51034"/>
    </source>
</evidence>
<reference evidence="14 15" key="1">
    <citation type="submission" date="2024-01" db="EMBL/GenBank/DDBJ databases">
        <title>The genome of the rayed Mediterranean limpet Patella caerulea (Linnaeus, 1758).</title>
        <authorList>
            <person name="Anh-Thu Weber A."/>
            <person name="Halstead-Nussloch G."/>
        </authorList>
    </citation>
    <scope>NUCLEOTIDE SEQUENCE [LARGE SCALE GENOMIC DNA]</scope>
    <source>
        <strain evidence="14">AATW-2023a</strain>
        <tissue evidence="14">Whole specimen</tissue>
    </source>
</reference>
<feature type="region of interest" description="Disordered" evidence="10">
    <location>
        <begin position="787"/>
        <end position="809"/>
    </location>
</feature>
<evidence type="ECO:0000313" key="15">
    <source>
        <dbReference type="Proteomes" id="UP001347796"/>
    </source>
</evidence>
<dbReference type="SMART" id="SM00241">
    <property type="entry name" value="ZP"/>
    <property type="match status" value="1"/>
</dbReference>
<evidence type="ECO:0000256" key="3">
    <source>
        <dbReference type="ARBA" id="ARBA00022553"/>
    </source>
</evidence>
<dbReference type="PROSITE" id="PS51034">
    <property type="entry name" value="ZP_2"/>
    <property type="match status" value="1"/>
</dbReference>
<evidence type="ECO:0000256" key="11">
    <source>
        <dbReference type="SAM" id="Phobius"/>
    </source>
</evidence>
<organism evidence="14 15">
    <name type="scientific">Patella caerulea</name>
    <name type="common">Rayed Mediterranean limpet</name>
    <dbReference type="NCBI Taxonomy" id="87958"/>
    <lineage>
        <taxon>Eukaryota</taxon>
        <taxon>Metazoa</taxon>
        <taxon>Spiralia</taxon>
        <taxon>Lophotrochozoa</taxon>
        <taxon>Mollusca</taxon>
        <taxon>Gastropoda</taxon>
        <taxon>Patellogastropoda</taxon>
        <taxon>Patelloidea</taxon>
        <taxon>Patellidae</taxon>
        <taxon>Patella</taxon>
    </lineage>
</organism>
<dbReference type="Pfam" id="PF00100">
    <property type="entry name" value="Zona_pellucida"/>
    <property type="match status" value="1"/>
</dbReference>
<accession>A0AAN8QAQ1</accession>
<dbReference type="InterPro" id="IPR055355">
    <property type="entry name" value="ZP-C"/>
</dbReference>
<dbReference type="PANTHER" id="PTHR14002:SF45">
    <property type="entry name" value="ZP DOMAIN-CONTAINING PROTEIN"/>
    <property type="match status" value="1"/>
</dbReference>
<sequence length="809" mass="90650">MLSKYRCLLLILYWSIVYVDCAKEPKKKPKCEITTPYNSAYISAYLRHFTAGRGCSTNNTSPSKQAVHVVNLDVKQQLADGKRSKIHLRIEPLTTELNGYNYYGRPLVFVLISNKPVKWKVEFADIGSAKIKHLFVVPSHSSIRFKKSVIKVRGRKMPIKENINKTDLVNWARRRFKAVTTYSEVEGTSIFFRVGTEAESGRNCDLNDLSETKFVMTSYKDYQTITGCTTQGRRHFLSKPVYIIELQQAPQPSTSEAQIDLEITSFNNEALTKDFYLILKSPNHIKWKIRSRKIQGWIDIVTDAEADLKDIRMQTVASRQEIMTNLTGDKLIEWAEKYIAAVETYISIKVANQIKLILPSNGVEKTKKERNQLFDSNDMKVNLHKIIQTQCADGKMTIYIPNYLLQEWALVKQQITLLDKSCGAEQNNTHIILQTSLTGCNTKYIQIDDNYVYSNAIVIHAASVTDNLLEDLGSGWMDPTEMSGSGTNDDSPATYVDDEDYQSRKVEIDVQCEQTIAPPSRKPDTSIVTDNTDYKLELFASEFFANPLKTASSSPVPIAVDTRVYIQASIISDIPLKVEVENCWLSPSDSKASKSLIENGEQLIINGCAYDESLHWNNFNPGGSANKHYRHLDPYSRFSFPLRDYFNGQDTYLYCELSQCQMHVLDSSIDIPQCSTSPREHCKQHLPGELSRAANTHNTAYTKILVIGPIAITGIPLSSGDNSGYKTDGATSSTESNNNQPQQSVIIEGLDSETVVGIAFAAFAIGILLTGTLWFIHTHTGPAKHVLSSHGSTETTGEITPNTQLPMSA</sequence>
<keyword evidence="9" id="KW-0325">Glycoprotein</keyword>
<protein>
    <recommendedName>
        <fullName evidence="13">ZP domain-containing protein</fullName>
    </recommendedName>
</protein>
<evidence type="ECO:0000256" key="1">
    <source>
        <dbReference type="ARBA" id="ARBA00004251"/>
    </source>
</evidence>
<dbReference type="AlphaFoldDB" id="A0AAN8QAQ1"/>
<keyword evidence="15" id="KW-1185">Reference proteome</keyword>
<feature type="signal peptide" evidence="12">
    <location>
        <begin position="1"/>
        <end position="21"/>
    </location>
</feature>
<dbReference type="Pfam" id="PF23344">
    <property type="entry name" value="ZP-N"/>
    <property type="match status" value="1"/>
</dbReference>
<keyword evidence="3" id="KW-0597">Phosphoprotein</keyword>
<dbReference type="Gene3D" id="2.60.40.4100">
    <property type="entry name" value="Zona pellucida, ZP-C domain"/>
    <property type="match status" value="1"/>
</dbReference>
<feature type="chain" id="PRO_5042943082" description="ZP domain-containing protein" evidence="12">
    <location>
        <begin position="22"/>
        <end position="809"/>
    </location>
</feature>
<evidence type="ECO:0000256" key="10">
    <source>
        <dbReference type="SAM" id="MobiDB-lite"/>
    </source>
</evidence>
<feature type="domain" description="ZP" evidence="13">
    <location>
        <begin position="390"/>
        <end position="681"/>
    </location>
</feature>
<keyword evidence="8" id="KW-1015">Disulfide bond</keyword>
<dbReference type="PANTHER" id="PTHR14002">
    <property type="entry name" value="ENDOGLIN/TGF-BETA RECEPTOR TYPE III"/>
    <property type="match status" value="1"/>
</dbReference>
<evidence type="ECO:0000256" key="7">
    <source>
        <dbReference type="ARBA" id="ARBA00023136"/>
    </source>
</evidence>
<name>A0AAN8QAQ1_PATCE</name>
<evidence type="ECO:0000313" key="14">
    <source>
        <dbReference type="EMBL" id="KAK6195625.1"/>
    </source>
</evidence>
<feature type="transmembrane region" description="Helical" evidence="11">
    <location>
        <begin position="755"/>
        <end position="776"/>
    </location>
</feature>
<evidence type="ECO:0000256" key="2">
    <source>
        <dbReference type="ARBA" id="ARBA00022475"/>
    </source>
</evidence>
<comment type="caution">
    <text evidence="14">The sequence shown here is derived from an EMBL/GenBank/DDBJ whole genome shotgun (WGS) entry which is preliminary data.</text>
</comment>